<feature type="region of interest" description="Disordered" evidence="1">
    <location>
        <begin position="294"/>
        <end position="326"/>
    </location>
</feature>
<feature type="transmembrane region" description="Helical" evidence="2">
    <location>
        <begin position="12"/>
        <end position="38"/>
    </location>
</feature>
<dbReference type="RefSeq" id="WP_094843908.1">
    <property type="nucleotide sequence ID" value="NZ_NEVS01000004.1"/>
</dbReference>
<feature type="transmembrane region" description="Helical" evidence="2">
    <location>
        <begin position="50"/>
        <end position="72"/>
    </location>
</feature>
<name>A0A261ULK3_9BORD</name>
<dbReference type="EMBL" id="NEVS01000004">
    <property type="protein sequence ID" value="OZI62535.1"/>
    <property type="molecule type" value="Genomic_DNA"/>
</dbReference>
<organism evidence="3 4">
    <name type="scientific">Bordetella genomosp. 11</name>
    <dbReference type="NCBI Taxonomy" id="1416808"/>
    <lineage>
        <taxon>Bacteria</taxon>
        <taxon>Pseudomonadati</taxon>
        <taxon>Pseudomonadota</taxon>
        <taxon>Betaproteobacteria</taxon>
        <taxon>Burkholderiales</taxon>
        <taxon>Alcaligenaceae</taxon>
        <taxon>Bordetella</taxon>
    </lineage>
</organism>
<dbReference type="OrthoDB" id="8640782at2"/>
<evidence type="ECO:0000256" key="2">
    <source>
        <dbReference type="SAM" id="Phobius"/>
    </source>
</evidence>
<proteinExistence type="predicted"/>
<reference evidence="4" key="1">
    <citation type="submission" date="2017-05" db="EMBL/GenBank/DDBJ databases">
        <title>Complete and WGS of Bordetella genogroups.</title>
        <authorList>
            <person name="Spilker T."/>
            <person name="Lipuma J."/>
        </authorList>
    </citation>
    <scope>NUCLEOTIDE SEQUENCE [LARGE SCALE GENOMIC DNA]</scope>
    <source>
        <strain evidence="4">AU8856</strain>
    </source>
</reference>
<sequence>MIPVALPGGNFYPMLAVSLVCLATLLTWIAVLCTNRLARTRLRARPRSNAVAMLALAIVGGIFPARLALHWFDTRQAAADQAAHTLVLDASRTLAGIDMPAGTRLLVRLPGRPDTFEMAYFPRPVPVGGIPVNSLERYLAQSGVREFRATGASGALPEDESADGWRCTRGHKVEFKADDNGALRFSSCHLAAGNTVDGQPLPAGTWVALRHGPRPATDFQHVDGWLLRTDGSEPSMVAGMPLLKADLRLDRARKLLWFEGSLGKEYTLGPMTYPAGTRVATASATVAGAKPGDLVFSPSRGRSAGRNDGDDVPSGQSVLQSPDGSVRGVMSNRAAGVLDVASIGTTP</sequence>
<dbReference type="AlphaFoldDB" id="A0A261ULK3"/>
<evidence type="ECO:0000256" key="1">
    <source>
        <dbReference type="SAM" id="MobiDB-lite"/>
    </source>
</evidence>
<comment type="caution">
    <text evidence="3">The sequence shown here is derived from an EMBL/GenBank/DDBJ whole genome shotgun (WGS) entry which is preliminary data.</text>
</comment>
<keyword evidence="2" id="KW-0472">Membrane</keyword>
<keyword evidence="2" id="KW-1133">Transmembrane helix</keyword>
<evidence type="ECO:0000313" key="3">
    <source>
        <dbReference type="EMBL" id="OZI62535.1"/>
    </source>
</evidence>
<evidence type="ECO:0000313" key="4">
    <source>
        <dbReference type="Proteomes" id="UP000215767"/>
    </source>
</evidence>
<keyword evidence="4" id="KW-1185">Reference proteome</keyword>
<feature type="compositionally biased region" description="Polar residues" evidence="1">
    <location>
        <begin position="314"/>
        <end position="323"/>
    </location>
</feature>
<accession>A0A261ULK3</accession>
<gene>
    <name evidence="3" type="ORF">CAL28_25600</name>
</gene>
<keyword evidence="2" id="KW-0812">Transmembrane</keyword>
<dbReference type="Proteomes" id="UP000215767">
    <property type="component" value="Unassembled WGS sequence"/>
</dbReference>
<protein>
    <submittedName>
        <fullName evidence="3">Uncharacterized protein</fullName>
    </submittedName>
</protein>